<feature type="compositionally biased region" description="Polar residues" evidence="1">
    <location>
        <begin position="20"/>
        <end position="42"/>
    </location>
</feature>
<proteinExistence type="predicted"/>
<feature type="compositionally biased region" description="Polar residues" evidence="1">
    <location>
        <begin position="67"/>
        <end position="79"/>
    </location>
</feature>
<feature type="region of interest" description="Disordered" evidence="1">
    <location>
        <begin position="1"/>
        <end position="44"/>
    </location>
</feature>
<feature type="region of interest" description="Disordered" evidence="1">
    <location>
        <begin position="59"/>
        <end position="90"/>
    </location>
</feature>
<evidence type="ECO:0000256" key="1">
    <source>
        <dbReference type="SAM" id="MobiDB-lite"/>
    </source>
</evidence>
<feature type="domain" description="PCNA-associated factor histone-like" evidence="2">
    <location>
        <begin position="1"/>
        <end position="86"/>
    </location>
</feature>
<dbReference type="InterPro" id="IPR031444">
    <property type="entry name" value="PCNA-AF_dom"/>
</dbReference>
<organism>
    <name type="scientific">Pediculus humanus subsp. corporis</name>
    <name type="common">Body louse</name>
    <dbReference type="NCBI Taxonomy" id="121224"/>
    <lineage>
        <taxon>Eukaryota</taxon>
        <taxon>Metazoa</taxon>
        <taxon>Ecdysozoa</taxon>
        <taxon>Arthropoda</taxon>
        <taxon>Hexapoda</taxon>
        <taxon>Insecta</taxon>
        <taxon>Pterygota</taxon>
        <taxon>Neoptera</taxon>
        <taxon>Paraneoptera</taxon>
        <taxon>Psocodea</taxon>
        <taxon>Troctomorpha</taxon>
        <taxon>Phthiraptera</taxon>
        <taxon>Anoplura</taxon>
        <taxon>Pediculidae</taxon>
        <taxon>Pediculus</taxon>
    </lineage>
</organism>
<protein>
    <recommendedName>
        <fullName evidence="2">PCNA-associated factor histone-like domain-containing protein</fullName>
    </recommendedName>
</protein>
<name>E0VV20_PEDHC</name>
<reference evidence="3" key="1">
    <citation type="submission" date="2007-04" db="EMBL/GenBank/DDBJ databases">
        <title>Annotation of Pediculus humanus corporis strain USDA.</title>
        <authorList>
            <person name="Kirkness E."/>
            <person name="Hannick L."/>
            <person name="Hass B."/>
            <person name="Bruggner R."/>
            <person name="Lawson D."/>
            <person name="Bidwell S."/>
            <person name="Joardar V."/>
            <person name="Caler E."/>
            <person name="Walenz B."/>
            <person name="Inman J."/>
            <person name="Schobel S."/>
            <person name="Galinsky K."/>
            <person name="Amedeo P."/>
            <person name="Strausberg R."/>
        </authorList>
    </citation>
    <scope>NUCLEOTIDE SEQUENCE</scope>
    <source>
        <strain evidence="3">USDA</strain>
    </source>
</reference>
<dbReference type="Pfam" id="PF15715">
    <property type="entry name" value="PAF"/>
    <property type="match status" value="1"/>
</dbReference>
<reference evidence="4" key="3">
    <citation type="submission" date="2021-02" db="UniProtKB">
        <authorList>
            <consortium name="EnsemblMetazoa"/>
        </authorList>
    </citation>
    <scope>IDENTIFICATION</scope>
    <source>
        <strain evidence="4">USDA</strain>
    </source>
</reference>
<reference evidence="3" key="2">
    <citation type="submission" date="2007-04" db="EMBL/GenBank/DDBJ databases">
        <title>The genome of the human body louse.</title>
        <authorList>
            <consortium name="The Human Body Louse Genome Consortium"/>
            <person name="Kirkness E."/>
            <person name="Walenz B."/>
            <person name="Hass B."/>
            <person name="Bruggner R."/>
            <person name="Strausberg R."/>
        </authorList>
    </citation>
    <scope>NUCLEOTIDE SEQUENCE</scope>
    <source>
        <strain evidence="3">USDA</strain>
    </source>
</reference>
<keyword evidence="5" id="KW-1185">Reference proteome</keyword>
<dbReference type="InParanoid" id="E0VV20"/>
<evidence type="ECO:0000259" key="2">
    <source>
        <dbReference type="Pfam" id="PF15715"/>
    </source>
</evidence>
<evidence type="ECO:0000313" key="3">
    <source>
        <dbReference type="EMBL" id="EEB17226.1"/>
    </source>
</evidence>
<dbReference type="EMBL" id="AAZO01005566">
    <property type="status" value="NOT_ANNOTATED_CDS"/>
    <property type="molecule type" value="Genomic_DNA"/>
</dbReference>
<sequence>MVKTHSNPKNIRVTAKAPRKSTTTRPTDLSTSSGRKYTSLNNYVPRPVPAWQKEITTFFHRMEESDSSGPSTSENNLNTHQEDQESEESN</sequence>
<dbReference type="VEuPathDB" id="VectorBase:PHUM457800"/>
<evidence type="ECO:0000313" key="5">
    <source>
        <dbReference type="Proteomes" id="UP000009046"/>
    </source>
</evidence>
<dbReference type="EMBL" id="DS235800">
    <property type="protein sequence ID" value="EEB17226.1"/>
    <property type="molecule type" value="Genomic_DNA"/>
</dbReference>
<dbReference type="HOGENOM" id="CLU_2443490_0_0_1"/>
<dbReference type="CTD" id="8230674"/>
<accession>E0VV20</accession>
<dbReference type="KEGG" id="phu:Phum_PHUM457800"/>
<dbReference type="AlphaFoldDB" id="E0VV20"/>
<dbReference type="RefSeq" id="XP_002429964.1">
    <property type="nucleotide sequence ID" value="XM_002429919.1"/>
</dbReference>
<dbReference type="Proteomes" id="UP000009046">
    <property type="component" value="Unassembled WGS sequence"/>
</dbReference>
<gene>
    <name evidence="4" type="primary">8230674</name>
    <name evidence="3" type="ORF">Phum_PHUM457800</name>
</gene>
<dbReference type="GeneID" id="8230674"/>
<evidence type="ECO:0000313" key="4">
    <source>
        <dbReference type="EnsemblMetazoa" id="PHUM457800-PA"/>
    </source>
</evidence>
<dbReference type="EnsemblMetazoa" id="PHUM457800-RA">
    <property type="protein sequence ID" value="PHUM457800-PA"/>
    <property type="gene ID" value="PHUM457800"/>
</dbReference>